<dbReference type="AlphaFoldDB" id="A0A9X6NLK5"/>
<proteinExistence type="predicted"/>
<feature type="compositionally biased region" description="Basic and acidic residues" evidence="1">
    <location>
        <begin position="7"/>
        <end position="34"/>
    </location>
</feature>
<evidence type="ECO:0000313" key="2">
    <source>
        <dbReference type="EMBL" id="OWA55006.1"/>
    </source>
</evidence>
<feature type="compositionally biased region" description="Basic residues" evidence="1">
    <location>
        <begin position="152"/>
        <end position="165"/>
    </location>
</feature>
<feature type="compositionally biased region" description="Polar residues" evidence="1">
    <location>
        <begin position="133"/>
        <end position="142"/>
    </location>
</feature>
<gene>
    <name evidence="2" type="ORF">BV898_19391</name>
</gene>
<organism evidence="2 3">
    <name type="scientific">Hypsibius exemplaris</name>
    <name type="common">Freshwater tardigrade</name>
    <dbReference type="NCBI Taxonomy" id="2072580"/>
    <lineage>
        <taxon>Eukaryota</taxon>
        <taxon>Metazoa</taxon>
        <taxon>Ecdysozoa</taxon>
        <taxon>Tardigrada</taxon>
        <taxon>Eutardigrada</taxon>
        <taxon>Parachela</taxon>
        <taxon>Hypsibioidea</taxon>
        <taxon>Hypsibiidae</taxon>
        <taxon>Hypsibius</taxon>
    </lineage>
</organism>
<feature type="compositionally biased region" description="Low complexity" evidence="1">
    <location>
        <begin position="239"/>
        <end position="253"/>
    </location>
</feature>
<evidence type="ECO:0000313" key="3">
    <source>
        <dbReference type="Proteomes" id="UP000192578"/>
    </source>
</evidence>
<accession>A0A9X6NLK5</accession>
<feature type="compositionally biased region" description="Gly residues" evidence="1">
    <location>
        <begin position="267"/>
        <end position="284"/>
    </location>
</feature>
<dbReference type="EMBL" id="MTYJ01000505">
    <property type="protein sequence ID" value="OWA55006.1"/>
    <property type="molecule type" value="Genomic_DNA"/>
</dbReference>
<name>A0A9X6NLK5_HYPEX</name>
<feature type="region of interest" description="Disordered" evidence="1">
    <location>
        <begin position="213"/>
        <end position="300"/>
    </location>
</feature>
<feature type="region of interest" description="Disordered" evidence="1">
    <location>
        <begin position="112"/>
        <end position="188"/>
    </location>
</feature>
<feature type="region of interest" description="Disordered" evidence="1">
    <location>
        <begin position="1"/>
        <end position="52"/>
    </location>
</feature>
<dbReference type="Proteomes" id="UP000192578">
    <property type="component" value="Unassembled WGS sequence"/>
</dbReference>
<comment type="caution">
    <text evidence="2">The sequence shown here is derived from an EMBL/GenBank/DDBJ whole genome shotgun (WGS) entry which is preliminary data.</text>
</comment>
<reference evidence="3" key="1">
    <citation type="submission" date="2017-01" db="EMBL/GenBank/DDBJ databases">
        <title>Comparative genomics of anhydrobiosis in the tardigrade Hypsibius dujardini.</title>
        <authorList>
            <person name="Yoshida Y."/>
            <person name="Koutsovoulos G."/>
            <person name="Laetsch D."/>
            <person name="Stevens L."/>
            <person name="Kumar S."/>
            <person name="Horikawa D."/>
            <person name="Ishino K."/>
            <person name="Komine S."/>
            <person name="Tomita M."/>
            <person name="Blaxter M."/>
            <person name="Arakawa K."/>
        </authorList>
    </citation>
    <scope>NUCLEOTIDE SEQUENCE [LARGE SCALE GENOMIC DNA]</scope>
    <source>
        <strain evidence="3">Z151</strain>
    </source>
</reference>
<protein>
    <submittedName>
        <fullName evidence="2">Uncharacterized protein</fullName>
    </submittedName>
</protein>
<sequence length="300" mass="32221">MSTAVADHGRRSRSDDSLSRDGSDRFDSDCEEAGHFTPSRRSPEAFTTSLPPSAALVYSDRHRATAMEPQERDLVLRETKPQNDVAAATVIPASLIPALNGFDASISVRSVSNTPSAASSPGDGEATSRHMSPDQNTPQDLSVGSGDGIPRPPRRRPPHCIRRLRPVAPAVRTTVAELEGSPPPRRTMRMIDRRPLAALHPNDSHQLRVVVLRGAVQTRRREKKRERSERSKNAGNNAQSQHYQSMYQQSSDSSGGGSPGIIKYEPGSGGSGSGGGGGGGGGHHMGQMYMQHSPLNHMNN</sequence>
<keyword evidence="3" id="KW-1185">Reference proteome</keyword>
<evidence type="ECO:0000256" key="1">
    <source>
        <dbReference type="SAM" id="MobiDB-lite"/>
    </source>
</evidence>